<keyword evidence="1" id="KW-0805">Transcription regulation</keyword>
<comment type="caution">
    <text evidence="7">The sequence shown here is derived from an EMBL/GenBank/DDBJ whole genome shotgun (WGS) entry which is preliminary data.</text>
</comment>
<proteinExistence type="predicted"/>
<accession>A0ABN1C8X8</accession>
<keyword evidence="3" id="KW-0804">Transcription</keyword>
<evidence type="ECO:0000313" key="8">
    <source>
        <dbReference type="Proteomes" id="UP001501706"/>
    </source>
</evidence>
<feature type="compositionally biased region" description="Low complexity" evidence="4">
    <location>
        <begin position="261"/>
        <end position="270"/>
    </location>
</feature>
<organism evidence="7 8">
    <name type="scientific">Pigmentiphaga daeguensis</name>
    <dbReference type="NCBI Taxonomy" id="414049"/>
    <lineage>
        <taxon>Bacteria</taxon>
        <taxon>Pseudomonadati</taxon>
        <taxon>Pseudomonadota</taxon>
        <taxon>Betaproteobacteria</taxon>
        <taxon>Burkholderiales</taxon>
        <taxon>Alcaligenaceae</taxon>
        <taxon>Pigmentiphaga</taxon>
    </lineage>
</organism>
<feature type="region of interest" description="Disordered" evidence="4">
    <location>
        <begin position="261"/>
        <end position="293"/>
    </location>
</feature>
<evidence type="ECO:0000313" key="7">
    <source>
        <dbReference type="EMBL" id="GAA0514264.1"/>
    </source>
</evidence>
<protein>
    <recommendedName>
        <fullName evidence="9">IclR family transcriptional regulator</fullName>
    </recommendedName>
</protein>
<dbReference type="Gene3D" id="1.10.10.10">
    <property type="entry name" value="Winged helix-like DNA-binding domain superfamily/Winged helix DNA-binding domain"/>
    <property type="match status" value="1"/>
</dbReference>
<reference evidence="7 8" key="1">
    <citation type="journal article" date="2019" name="Int. J. Syst. Evol. Microbiol.">
        <title>The Global Catalogue of Microorganisms (GCM) 10K type strain sequencing project: providing services to taxonomists for standard genome sequencing and annotation.</title>
        <authorList>
            <consortium name="The Broad Institute Genomics Platform"/>
            <consortium name="The Broad Institute Genome Sequencing Center for Infectious Disease"/>
            <person name="Wu L."/>
            <person name="Ma J."/>
        </authorList>
    </citation>
    <scope>NUCLEOTIDE SEQUENCE [LARGE SCALE GENOMIC DNA]</scope>
    <source>
        <strain evidence="7 8">JCM 14330</strain>
    </source>
</reference>
<evidence type="ECO:0000256" key="1">
    <source>
        <dbReference type="ARBA" id="ARBA00023015"/>
    </source>
</evidence>
<sequence>MSMQSVANAIALLRFVGDLDRQADMADIAAAFGMPQGVAGRLLGLLVGEGLLVHDRLAGTYSLGLNALTLGASLRRNVSVERSAGPIMRKLADELGETVTLNAYSKEYGTGVCVAIEECDKPLQYALEVGEIKPLHAGASGKALLAFLPDAECERILEINGLPRLTPHTTVRRRKLDAELRATRTQGWVASFGERLAGAVGIGAPVFNVSGHVVASMVVTIPEQRFDQSQLNDYAHSLRVGAGQLSQILGYQGVSAVSARSGSVDSVRSGTPAGSRTPVKAIGPAGVEHDRER</sequence>
<dbReference type="PANTHER" id="PTHR30136">
    <property type="entry name" value="HELIX-TURN-HELIX TRANSCRIPTIONAL REGULATOR, ICLR FAMILY"/>
    <property type="match status" value="1"/>
</dbReference>
<dbReference type="SMART" id="SM00346">
    <property type="entry name" value="HTH_ICLR"/>
    <property type="match status" value="1"/>
</dbReference>
<feature type="domain" description="HTH iclR-type" evidence="5">
    <location>
        <begin position="3"/>
        <end position="65"/>
    </location>
</feature>
<dbReference type="Pfam" id="PF09339">
    <property type="entry name" value="HTH_IclR"/>
    <property type="match status" value="1"/>
</dbReference>
<dbReference type="SUPFAM" id="SSF46785">
    <property type="entry name" value="Winged helix' DNA-binding domain"/>
    <property type="match status" value="1"/>
</dbReference>
<dbReference type="PROSITE" id="PS51077">
    <property type="entry name" value="HTH_ICLR"/>
    <property type="match status" value="1"/>
</dbReference>
<dbReference type="SUPFAM" id="SSF55781">
    <property type="entry name" value="GAF domain-like"/>
    <property type="match status" value="1"/>
</dbReference>
<dbReference type="InterPro" id="IPR036388">
    <property type="entry name" value="WH-like_DNA-bd_sf"/>
</dbReference>
<dbReference type="InterPro" id="IPR050707">
    <property type="entry name" value="HTH_MetabolicPath_Reg"/>
</dbReference>
<evidence type="ECO:0000256" key="3">
    <source>
        <dbReference type="ARBA" id="ARBA00023163"/>
    </source>
</evidence>
<evidence type="ECO:0008006" key="9">
    <source>
        <dbReference type="Google" id="ProtNLM"/>
    </source>
</evidence>
<dbReference type="Gene3D" id="3.30.450.40">
    <property type="match status" value="1"/>
</dbReference>
<evidence type="ECO:0000259" key="5">
    <source>
        <dbReference type="PROSITE" id="PS51077"/>
    </source>
</evidence>
<evidence type="ECO:0000259" key="6">
    <source>
        <dbReference type="PROSITE" id="PS51078"/>
    </source>
</evidence>
<dbReference type="Proteomes" id="UP001501706">
    <property type="component" value="Unassembled WGS sequence"/>
</dbReference>
<dbReference type="InterPro" id="IPR029016">
    <property type="entry name" value="GAF-like_dom_sf"/>
</dbReference>
<keyword evidence="8" id="KW-1185">Reference proteome</keyword>
<evidence type="ECO:0000256" key="2">
    <source>
        <dbReference type="ARBA" id="ARBA00023125"/>
    </source>
</evidence>
<dbReference type="PANTHER" id="PTHR30136:SF24">
    <property type="entry name" value="HTH-TYPE TRANSCRIPTIONAL REPRESSOR ALLR"/>
    <property type="match status" value="1"/>
</dbReference>
<feature type="domain" description="IclR-ED" evidence="6">
    <location>
        <begin position="66"/>
        <end position="251"/>
    </location>
</feature>
<dbReference type="InterPro" id="IPR005471">
    <property type="entry name" value="Tscrpt_reg_IclR_N"/>
</dbReference>
<dbReference type="InterPro" id="IPR014757">
    <property type="entry name" value="Tscrpt_reg_IclR_C"/>
</dbReference>
<gene>
    <name evidence="7" type="ORF">GCM10009097_34660</name>
</gene>
<evidence type="ECO:0000256" key="4">
    <source>
        <dbReference type="SAM" id="MobiDB-lite"/>
    </source>
</evidence>
<name>A0ABN1C8X8_9BURK</name>
<dbReference type="Pfam" id="PF01614">
    <property type="entry name" value="IclR_C"/>
    <property type="match status" value="1"/>
</dbReference>
<dbReference type="EMBL" id="BAAAEN010000013">
    <property type="protein sequence ID" value="GAA0514264.1"/>
    <property type="molecule type" value="Genomic_DNA"/>
</dbReference>
<dbReference type="InterPro" id="IPR036390">
    <property type="entry name" value="WH_DNA-bd_sf"/>
</dbReference>
<dbReference type="PROSITE" id="PS51078">
    <property type="entry name" value="ICLR_ED"/>
    <property type="match status" value="1"/>
</dbReference>
<dbReference type="RefSeq" id="WP_338617983.1">
    <property type="nucleotide sequence ID" value="NZ_BAAAEN010000013.1"/>
</dbReference>
<keyword evidence="2" id="KW-0238">DNA-binding</keyword>